<dbReference type="InterPro" id="IPR052048">
    <property type="entry name" value="ST_Response_Regulator"/>
</dbReference>
<keyword evidence="3" id="KW-1185">Reference proteome</keyword>
<comment type="caution">
    <text evidence="2">The sequence shown here is derived from an EMBL/GenBank/DDBJ whole genome shotgun (WGS) entry which is preliminary data.</text>
</comment>
<dbReference type="Proteomes" id="UP000245829">
    <property type="component" value="Unassembled WGS sequence"/>
</dbReference>
<dbReference type="SMART" id="SM00448">
    <property type="entry name" value="REC"/>
    <property type="match status" value="1"/>
</dbReference>
<dbReference type="PANTHER" id="PTHR43228">
    <property type="entry name" value="TWO-COMPONENT RESPONSE REGULATOR"/>
    <property type="match status" value="1"/>
</dbReference>
<evidence type="ECO:0000313" key="2">
    <source>
        <dbReference type="EMBL" id="GBH34117.1"/>
    </source>
</evidence>
<reference evidence="2 3" key="1">
    <citation type="submission" date="2018-05" db="EMBL/GenBank/DDBJ databases">
        <title>genome sequencing of Nitrosopumilus sp. NM25.</title>
        <authorList>
            <person name="Mori K."/>
            <person name="Nakagawa T."/>
        </authorList>
    </citation>
    <scope>NUCLEOTIDE SEQUENCE [LARGE SCALE GENOMIC DNA]</scope>
    <source>
        <strain evidence="2 3">NM25</strain>
    </source>
</reference>
<evidence type="ECO:0000313" key="3">
    <source>
        <dbReference type="Proteomes" id="UP000245829"/>
    </source>
</evidence>
<proteinExistence type="predicted"/>
<dbReference type="EMBL" id="BGKI01000004">
    <property type="protein sequence ID" value="GBH34117.1"/>
    <property type="molecule type" value="Genomic_DNA"/>
</dbReference>
<dbReference type="AlphaFoldDB" id="A0A2S2KRC4"/>
<dbReference type="PANTHER" id="PTHR43228:SF1">
    <property type="entry name" value="TWO-COMPONENT RESPONSE REGULATOR ARR22"/>
    <property type="match status" value="1"/>
</dbReference>
<accession>A0A2S2KRC4</accession>
<dbReference type="InterPro" id="IPR001789">
    <property type="entry name" value="Sig_transdc_resp-reg_receiver"/>
</dbReference>
<dbReference type="GeneID" id="76208762"/>
<dbReference type="InterPro" id="IPR011006">
    <property type="entry name" value="CheY-like_superfamily"/>
</dbReference>
<protein>
    <recommendedName>
        <fullName evidence="1">Response regulatory domain-containing protein</fullName>
    </recommendedName>
</protein>
<gene>
    <name evidence="2" type="ORF">NZNM25_09080</name>
</gene>
<name>A0A2S2KRC4_9ARCH</name>
<dbReference type="Gene3D" id="3.40.50.2300">
    <property type="match status" value="1"/>
</dbReference>
<dbReference type="Pfam" id="PF00072">
    <property type="entry name" value="Response_reg"/>
    <property type="match status" value="1"/>
</dbReference>
<dbReference type="RefSeq" id="WP_109876745.1">
    <property type="nucleotide sequence ID" value="NZ_AP026695.1"/>
</dbReference>
<feature type="domain" description="Response regulatory" evidence="1">
    <location>
        <begin position="9"/>
        <end position="126"/>
    </location>
</feature>
<dbReference type="OrthoDB" id="9652at2157"/>
<evidence type="ECO:0000259" key="1">
    <source>
        <dbReference type="PROSITE" id="PS50110"/>
    </source>
</evidence>
<dbReference type="SUPFAM" id="SSF52172">
    <property type="entry name" value="CheY-like"/>
    <property type="match status" value="1"/>
</dbReference>
<organism evidence="2 3">
    <name type="scientific">Nitrosopumilus zosterae</name>
    <dbReference type="NCBI Taxonomy" id="718286"/>
    <lineage>
        <taxon>Archaea</taxon>
        <taxon>Nitrososphaerota</taxon>
        <taxon>Nitrososphaeria</taxon>
        <taxon>Nitrosopumilales</taxon>
        <taxon>Nitrosopumilaceae</taxon>
        <taxon>Nitrosopumilus</taxon>
    </lineage>
</organism>
<dbReference type="PROSITE" id="PS50110">
    <property type="entry name" value="RESPONSE_REGULATORY"/>
    <property type="match status" value="1"/>
</dbReference>
<dbReference type="GO" id="GO:0000160">
    <property type="term" value="P:phosphorelay signal transduction system"/>
    <property type="evidence" value="ECO:0007669"/>
    <property type="project" value="InterPro"/>
</dbReference>
<sequence>MANPLRFSKILIVDDSEAFRLKVKSILIDAQIGYYFYEARDGKEAVEQYISKKPHVVIMDILMPNVDGLTAIAAIRKYDPNAKIIVASTKDNKELVDDAIKTGGAKDFIFKPFNSGVVVMAVSKQLLMKKETTKPANNSTKKPLMYNGVTYGSVNGISNDGEFVLSVNKDDEADKIVSQMQDIKDMGNYYEIIL</sequence>